<proteinExistence type="predicted"/>
<evidence type="ECO:0000256" key="5">
    <source>
        <dbReference type="ARBA" id="ARBA00023136"/>
    </source>
</evidence>
<keyword evidence="2" id="KW-1003">Cell membrane</keyword>
<dbReference type="InterPro" id="IPR055431">
    <property type="entry name" value="RsgI_M"/>
</dbReference>
<dbReference type="Pfam" id="PF12791">
    <property type="entry name" value="RsgI_N"/>
    <property type="match status" value="1"/>
</dbReference>
<evidence type="ECO:0000256" key="4">
    <source>
        <dbReference type="ARBA" id="ARBA00022989"/>
    </source>
</evidence>
<reference evidence="8 9" key="1">
    <citation type="submission" date="2015-09" db="EMBL/GenBank/DDBJ databases">
        <authorList>
            <consortium name="Pathogen Informatics"/>
        </authorList>
    </citation>
    <scope>NUCLEOTIDE SEQUENCE [LARGE SCALE GENOMIC DNA]</scope>
    <source>
        <strain evidence="8 9">2789STDY5834858</strain>
    </source>
</reference>
<evidence type="ECO:0000256" key="1">
    <source>
        <dbReference type="ARBA" id="ARBA00004162"/>
    </source>
</evidence>
<evidence type="ECO:0000256" key="6">
    <source>
        <dbReference type="SAM" id="Phobius"/>
    </source>
</evidence>
<dbReference type="Pfam" id="PF23750">
    <property type="entry name" value="RsgI_M"/>
    <property type="match status" value="1"/>
</dbReference>
<comment type="caution">
    <text evidence="8">The sequence shown here is derived from an EMBL/GenBank/DDBJ whole genome shotgun (WGS) entry which is preliminary data.</text>
</comment>
<feature type="transmembrane region" description="Helical" evidence="6">
    <location>
        <begin position="199"/>
        <end position="218"/>
    </location>
</feature>
<feature type="domain" description="RsgI N-terminal anti-sigma" evidence="7">
    <location>
        <begin position="150"/>
        <end position="196"/>
    </location>
</feature>
<keyword evidence="4 6" id="KW-1133">Transmembrane helix</keyword>
<dbReference type="Proteomes" id="UP000095488">
    <property type="component" value="Unassembled WGS sequence"/>
</dbReference>
<gene>
    <name evidence="8" type="ORF">ERS852473_02030</name>
</gene>
<dbReference type="InterPro" id="IPR024449">
    <property type="entry name" value="Anti-sigma_RsgI_N"/>
</dbReference>
<evidence type="ECO:0000313" key="9">
    <source>
        <dbReference type="Proteomes" id="UP000095488"/>
    </source>
</evidence>
<keyword evidence="5 6" id="KW-0472">Membrane</keyword>
<evidence type="ECO:0000259" key="7">
    <source>
        <dbReference type="PROSITE" id="PS51849"/>
    </source>
</evidence>
<sequence length="338" mass="39388">MDTQSIDFMRDKYIFSKERHIRKVRKNISKERIRLFINELKKYKISLLKLSRKEISQRDRNLLLNIALYIYEDDRMLKLIRKNKTLPFNKLSKQTNINMDFLIKWRGYILAYVILASDNKYVDIYDYLDVNFKELENNNTRRTYVDIDIYRGVVLEVYKNSAVILTSSGEFININKRNEIIGADICGRRKLGLKPYKKLIICISLLCFIVGALGFYSYGREKSTIVIQGTSRIKFTVNSFNRITYGYSATEKGKLLLNEAKWKNKSVTSALDDIFSFMSELDMIPNNRKIEIIVTGESLKESNIDNISEYVSCINSDGDSSNDIRVIINNSGNEKILK</sequence>
<dbReference type="PROSITE" id="PS51849">
    <property type="entry name" value="RSGI_N"/>
    <property type="match status" value="1"/>
</dbReference>
<name>A0ABM9URY2_SARVE</name>
<evidence type="ECO:0000256" key="2">
    <source>
        <dbReference type="ARBA" id="ARBA00022475"/>
    </source>
</evidence>
<evidence type="ECO:0000256" key="3">
    <source>
        <dbReference type="ARBA" id="ARBA00022692"/>
    </source>
</evidence>
<keyword evidence="3 6" id="KW-0812">Transmembrane</keyword>
<protein>
    <submittedName>
        <fullName evidence="8">RNA polymerase sigma factor SigI</fullName>
    </submittedName>
</protein>
<organism evidence="8 9">
    <name type="scientific">Sarcina ventriculi</name>
    <name type="common">Clostridium ventriculi</name>
    <dbReference type="NCBI Taxonomy" id="1267"/>
    <lineage>
        <taxon>Bacteria</taxon>
        <taxon>Bacillati</taxon>
        <taxon>Bacillota</taxon>
        <taxon>Clostridia</taxon>
        <taxon>Eubacteriales</taxon>
        <taxon>Clostridiaceae</taxon>
        <taxon>Sarcina</taxon>
    </lineage>
</organism>
<comment type="subcellular location">
    <subcellularLocation>
        <location evidence="1">Cell membrane</location>
        <topology evidence="1">Single-pass membrane protein</topology>
    </subcellularLocation>
</comment>
<dbReference type="RefSeq" id="WP_055260036.1">
    <property type="nucleotide sequence ID" value="NZ_CABIXL010000007.1"/>
</dbReference>
<keyword evidence="9" id="KW-1185">Reference proteome</keyword>
<evidence type="ECO:0000313" key="8">
    <source>
        <dbReference type="EMBL" id="CUO14433.1"/>
    </source>
</evidence>
<accession>A0ABM9URY2</accession>
<dbReference type="EMBL" id="CYZR01000007">
    <property type="protein sequence ID" value="CUO14433.1"/>
    <property type="molecule type" value="Genomic_DNA"/>
</dbReference>